<dbReference type="SUPFAM" id="SSF64288">
    <property type="entry name" value="Chorismate lyase-like"/>
    <property type="match status" value="1"/>
</dbReference>
<proteinExistence type="predicted"/>
<name>A0ABP5M8K5_9MICO</name>
<dbReference type="Gene3D" id="3.40.1410.10">
    <property type="entry name" value="Chorismate lyase-like"/>
    <property type="match status" value="1"/>
</dbReference>
<dbReference type="InterPro" id="IPR028978">
    <property type="entry name" value="Chorismate_lyase_/UTRA_dom_sf"/>
</dbReference>
<protein>
    <submittedName>
        <fullName evidence="5">GntR family transcriptional regulator</fullName>
    </submittedName>
</protein>
<gene>
    <name evidence="5" type="ORF">GCM10009846_01070</name>
</gene>
<dbReference type="InterPro" id="IPR000524">
    <property type="entry name" value="Tscrpt_reg_HTH_GntR"/>
</dbReference>
<evidence type="ECO:0000256" key="3">
    <source>
        <dbReference type="ARBA" id="ARBA00023163"/>
    </source>
</evidence>
<dbReference type="PANTHER" id="PTHR44846">
    <property type="entry name" value="MANNOSYL-D-GLYCERATE TRANSPORT/METABOLISM SYSTEM REPRESSOR MNGR-RELATED"/>
    <property type="match status" value="1"/>
</dbReference>
<sequence length="248" mass="26525">MTDERPKYQRLVDHLRSLIADLPVGAAVPSERALADDSGVSRMTARKALAALEREGLLRREVGRGTFVSRPAVSLPLMLTSFTEDMRARGLEPSSRLLGRSALAADAELAVVFDVAVGEPLVRIDRLRLADGTPFAIERTTLLDRAVPGILDVDLVAASLYDVLEREHGIHFDAGRQSIRAAIARPDDATTLELAPGDAVLELVRTSIAGGTVIEHTVSTYPGARFELSASIAPVTAAGTSRSALRAR</sequence>
<organism evidence="5 6">
    <name type="scientific">Agrococcus versicolor</name>
    <dbReference type="NCBI Taxonomy" id="501482"/>
    <lineage>
        <taxon>Bacteria</taxon>
        <taxon>Bacillati</taxon>
        <taxon>Actinomycetota</taxon>
        <taxon>Actinomycetes</taxon>
        <taxon>Micrococcales</taxon>
        <taxon>Microbacteriaceae</taxon>
        <taxon>Agrococcus</taxon>
    </lineage>
</organism>
<dbReference type="PANTHER" id="PTHR44846:SF1">
    <property type="entry name" value="MANNOSYL-D-GLYCERATE TRANSPORT_METABOLISM SYSTEM REPRESSOR MNGR-RELATED"/>
    <property type="match status" value="1"/>
</dbReference>
<dbReference type="InterPro" id="IPR050679">
    <property type="entry name" value="Bact_HTH_transcr_reg"/>
</dbReference>
<dbReference type="CDD" id="cd07377">
    <property type="entry name" value="WHTH_GntR"/>
    <property type="match status" value="1"/>
</dbReference>
<dbReference type="Pfam" id="PF00392">
    <property type="entry name" value="GntR"/>
    <property type="match status" value="1"/>
</dbReference>
<dbReference type="SMART" id="SM00866">
    <property type="entry name" value="UTRA"/>
    <property type="match status" value="1"/>
</dbReference>
<dbReference type="EMBL" id="BAAAQT010000001">
    <property type="protein sequence ID" value="GAA2170489.1"/>
    <property type="molecule type" value="Genomic_DNA"/>
</dbReference>
<dbReference type="InterPro" id="IPR036390">
    <property type="entry name" value="WH_DNA-bd_sf"/>
</dbReference>
<comment type="caution">
    <text evidence="5">The sequence shown here is derived from an EMBL/GenBank/DDBJ whole genome shotgun (WGS) entry which is preliminary data.</text>
</comment>
<dbReference type="Pfam" id="PF07702">
    <property type="entry name" value="UTRA"/>
    <property type="match status" value="1"/>
</dbReference>
<dbReference type="Gene3D" id="1.10.10.10">
    <property type="entry name" value="Winged helix-like DNA-binding domain superfamily/Winged helix DNA-binding domain"/>
    <property type="match status" value="1"/>
</dbReference>
<accession>A0ABP5M8K5</accession>
<keyword evidence="3" id="KW-0804">Transcription</keyword>
<evidence type="ECO:0000259" key="4">
    <source>
        <dbReference type="PROSITE" id="PS50949"/>
    </source>
</evidence>
<evidence type="ECO:0000313" key="6">
    <source>
        <dbReference type="Proteomes" id="UP001501599"/>
    </source>
</evidence>
<keyword evidence="1" id="KW-0805">Transcription regulation</keyword>
<evidence type="ECO:0000256" key="1">
    <source>
        <dbReference type="ARBA" id="ARBA00023015"/>
    </source>
</evidence>
<dbReference type="PROSITE" id="PS50949">
    <property type="entry name" value="HTH_GNTR"/>
    <property type="match status" value="1"/>
</dbReference>
<dbReference type="SMART" id="SM00345">
    <property type="entry name" value="HTH_GNTR"/>
    <property type="match status" value="1"/>
</dbReference>
<evidence type="ECO:0000313" key="5">
    <source>
        <dbReference type="EMBL" id="GAA2170489.1"/>
    </source>
</evidence>
<dbReference type="SUPFAM" id="SSF46785">
    <property type="entry name" value="Winged helix' DNA-binding domain"/>
    <property type="match status" value="1"/>
</dbReference>
<reference evidence="6" key="1">
    <citation type="journal article" date="2019" name="Int. J. Syst. Evol. Microbiol.">
        <title>The Global Catalogue of Microorganisms (GCM) 10K type strain sequencing project: providing services to taxonomists for standard genome sequencing and annotation.</title>
        <authorList>
            <consortium name="The Broad Institute Genomics Platform"/>
            <consortium name="The Broad Institute Genome Sequencing Center for Infectious Disease"/>
            <person name="Wu L."/>
            <person name="Ma J."/>
        </authorList>
    </citation>
    <scope>NUCLEOTIDE SEQUENCE [LARGE SCALE GENOMIC DNA]</scope>
    <source>
        <strain evidence="6">JCM 16026</strain>
    </source>
</reference>
<dbReference type="RefSeq" id="WP_344339240.1">
    <property type="nucleotide sequence ID" value="NZ_BAAAQT010000001.1"/>
</dbReference>
<keyword evidence="6" id="KW-1185">Reference proteome</keyword>
<feature type="domain" description="HTH gntR-type" evidence="4">
    <location>
        <begin position="5"/>
        <end position="71"/>
    </location>
</feature>
<dbReference type="InterPro" id="IPR036388">
    <property type="entry name" value="WH-like_DNA-bd_sf"/>
</dbReference>
<keyword evidence="2" id="KW-0238">DNA-binding</keyword>
<dbReference type="Proteomes" id="UP001501599">
    <property type="component" value="Unassembled WGS sequence"/>
</dbReference>
<evidence type="ECO:0000256" key="2">
    <source>
        <dbReference type="ARBA" id="ARBA00023125"/>
    </source>
</evidence>
<dbReference type="PRINTS" id="PR00035">
    <property type="entry name" value="HTHGNTR"/>
</dbReference>
<dbReference type="InterPro" id="IPR011663">
    <property type="entry name" value="UTRA"/>
</dbReference>